<dbReference type="EMBL" id="JAACJM010000039">
    <property type="protein sequence ID" value="KAF5361686.1"/>
    <property type="molecule type" value="Genomic_DNA"/>
</dbReference>
<feature type="transmembrane region" description="Helical" evidence="1">
    <location>
        <begin position="34"/>
        <end position="54"/>
    </location>
</feature>
<name>A0A8H5LLJ6_9AGAR</name>
<feature type="transmembrane region" description="Helical" evidence="1">
    <location>
        <begin position="118"/>
        <end position="143"/>
    </location>
</feature>
<keyword evidence="1" id="KW-0472">Membrane</keyword>
<organism evidence="2 3">
    <name type="scientific">Tetrapyrgos nigripes</name>
    <dbReference type="NCBI Taxonomy" id="182062"/>
    <lineage>
        <taxon>Eukaryota</taxon>
        <taxon>Fungi</taxon>
        <taxon>Dikarya</taxon>
        <taxon>Basidiomycota</taxon>
        <taxon>Agaricomycotina</taxon>
        <taxon>Agaricomycetes</taxon>
        <taxon>Agaricomycetidae</taxon>
        <taxon>Agaricales</taxon>
        <taxon>Marasmiineae</taxon>
        <taxon>Marasmiaceae</taxon>
        <taxon>Tetrapyrgos</taxon>
    </lineage>
</organism>
<protein>
    <submittedName>
        <fullName evidence="2">Uncharacterized protein</fullName>
    </submittedName>
</protein>
<feature type="transmembrane region" description="Helical" evidence="1">
    <location>
        <begin position="163"/>
        <end position="185"/>
    </location>
</feature>
<dbReference type="Proteomes" id="UP000559256">
    <property type="component" value="Unassembled WGS sequence"/>
</dbReference>
<keyword evidence="1" id="KW-0812">Transmembrane</keyword>
<proteinExistence type="predicted"/>
<dbReference type="OrthoDB" id="2896404at2759"/>
<keyword evidence="3" id="KW-1185">Reference proteome</keyword>
<evidence type="ECO:0000313" key="3">
    <source>
        <dbReference type="Proteomes" id="UP000559256"/>
    </source>
</evidence>
<comment type="caution">
    <text evidence="2">The sequence shown here is derived from an EMBL/GenBank/DDBJ whole genome shotgun (WGS) entry which is preliminary data.</text>
</comment>
<accession>A0A8H5LLJ6</accession>
<evidence type="ECO:0000256" key="1">
    <source>
        <dbReference type="SAM" id="Phobius"/>
    </source>
</evidence>
<keyword evidence="1" id="KW-1133">Transmembrane helix</keyword>
<sequence length="276" mass="30534">MISWMVFDLTHFLLLGRQSGPEPPFGLCLAQASLIYMIPVLASFACAALVLQLYHSIYSLIDIGFSPRLEGRLMYILLFAPCTFGTLVFIEALLYGLSHPEKVMRSNSGMICRITNGIPSKISAAFVVTALVISMVLEIVVFITLYRNWRAFRALNQAPYPSIVRITIAFLLGVVSIIISVILSLQEGKKDQETTLGNARADIIIETSEHIILHLTESELRLTSFVPQVPLSAAIVFGTQKDMLQAWMFWKGSKRPQNVASPTISVSLVKFGSPLV</sequence>
<reference evidence="2 3" key="1">
    <citation type="journal article" date="2020" name="ISME J.">
        <title>Uncovering the hidden diversity of litter-decomposition mechanisms in mushroom-forming fungi.</title>
        <authorList>
            <person name="Floudas D."/>
            <person name="Bentzer J."/>
            <person name="Ahren D."/>
            <person name="Johansson T."/>
            <person name="Persson P."/>
            <person name="Tunlid A."/>
        </authorList>
    </citation>
    <scope>NUCLEOTIDE SEQUENCE [LARGE SCALE GENOMIC DNA]</scope>
    <source>
        <strain evidence="2 3">CBS 291.85</strain>
    </source>
</reference>
<feature type="transmembrane region" description="Helical" evidence="1">
    <location>
        <begin position="74"/>
        <end position="97"/>
    </location>
</feature>
<gene>
    <name evidence="2" type="ORF">D9758_007336</name>
</gene>
<dbReference type="AlphaFoldDB" id="A0A8H5LLJ6"/>
<evidence type="ECO:0000313" key="2">
    <source>
        <dbReference type="EMBL" id="KAF5361686.1"/>
    </source>
</evidence>